<accession>A0ABD6AWH6</accession>
<dbReference type="Proteomes" id="UP001597187">
    <property type="component" value="Unassembled WGS sequence"/>
</dbReference>
<feature type="transmembrane region" description="Helical" evidence="2">
    <location>
        <begin position="224"/>
        <end position="244"/>
    </location>
</feature>
<feature type="region of interest" description="Disordered" evidence="1">
    <location>
        <begin position="334"/>
        <end position="374"/>
    </location>
</feature>
<evidence type="ECO:0008006" key="5">
    <source>
        <dbReference type="Google" id="ProtNLM"/>
    </source>
</evidence>
<dbReference type="AlphaFoldDB" id="A0ABD6AWH6"/>
<feature type="compositionally biased region" description="Basic and acidic residues" evidence="1">
    <location>
        <begin position="365"/>
        <end position="374"/>
    </location>
</feature>
<feature type="transmembrane region" description="Helical" evidence="2">
    <location>
        <begin position="256"/>
        <end position="274"/>
    </location>
</feature>
<keyword evidence="2" id="KW-0472">Membrane</keyword>
<keyword evidence="2" id="KW-0812">Transmembrane</keyword>
<dbReference type="EMBL" id="JBHUDC010000006">
    <property type="protein sequence ID" value="MFD1514101.1"/>
    <property type="molecule type" value="Genomic_DNA"/>
</dbReference>
<organism evidence="3 4">
    <name type="scientific">Halomarina rubra</name>
    <dbReference type="NCBI Taxonomy" id="2071873"/>
    <lineage>
        <taxon>Archaea</taxon>
        <taxon>Methanobacteriati</taxon>
        <taxon>Methanobacteriota</taxon>
        <taxon>Stenosarchaea group</taxon>
        <taxon>Halobacteria</taxon>
        <taxon>Halobacteriales</taxon>
        <taxon>Natronomonadaceae</taxon>
        <taxon>Halomarina</taxon>
    </lineage>
</organism>
<feature type="compositionally biased region" description="Polar residues" evidence="1">
    <location>
        <begin position="334"/>
        <end position="351"/>
    </location>
</feature>
<evidence type="ECO:0000313" key="4">
    <source>
        <dbReference type="Proteomes" id="UP001597187"/>
    </source>
</evidence>
<feature type="transmembrane region" description="Helical" evidence="2">
    <location>
        <begin position="167"/>
        <end position="186"/>
    </location>
</feature>
<feature type="transmembrane region" description="Helical" evidence="2">
    <location>
        <begin position="68"/>
        <end position="89"/>
    </location>
</feature>
<keyword evidence="4" id="KW-1185">Reference proteome</keyword>
<comment type="caution">
    <text evidence="3">The sequence shown here is derived from an EMBL/GenBank/DDBJ whole genome shotgun (WGS) entry which is preliminary data.</text>
</comment>
<name>A0ABD6AWH6_9EURY</name>
<feature type="transmembrane region" description="Helical" evidence="2">
    <location>
        <begin position="113"/>
        <end position="134"/>
    </location>
</feature>
<dbReference type="RefSeq" id="WP_250874073.1">
    <property type="nucleotide sequence ID" value="NZ_JALXFV010000006.1"/>
</dbReference>
<evidence type="ECO:0000313" key="3">
    <source>
        <dbReference type="EMBL" id="MFD1514101.1"/>
    </source>
</evidence>
<gene>
    <name evidence="3" type="ORF">ACFSBT_12505</name>
</gene>
<reference evidence="3 4" key="1">
    <citation type="journal article" date="2019" name="Int. J. Syst. Evol. Microbiol.">
        <title>The Global Catalogue of Microorganisms (GCM) 10K type strain sequencing project: providing services to taxonomists for standard genome sequencing and annotation.</title>
        <authorList>
            <consortium name="The Broad Institute Genomics Platform"/>
            <consortium name="The Broad Institute Genome Sequencing Center for Infectious Disease"/>
            <person name="Wu L."/>
            <person name="Ma J."/>
        </authorList>
    </citation>
    <scope>NUCLEOTIDE SEQUENCE [LARGE SCALE GENOMIC DNA]</scope>
    <source>
        <strain evidence="3 4">CGMCC 1.12563</strain>
    </source>
</reference>
<feature type="transmembrane region" description="Helical" evidence="2">
    <location>
        <begin position="140"/>
        <end position="160"/>
    </location>
</feature>
<evidence type="ECO:0000256" key="1">
    <source>
        <dbReference type="SAM" id="MobiDB-lite"/>
    </source>
</evidence>
<evidence type="ECO:0000256" key="2">
    <source>
        <dbReference type="SAM" id="Phobius"/>
    </source>
</evidence>
<dbReference type="Pfam" id="PF19590">
    <property type="entry name" value="TrbL_3"/>
    <property type="match status" value="1"/>
</dbReference>
<protein>
    <recommendedName>
        <fullName evidence="5">Type IV secretion system protein TrbL</fullName>
    </recommendedName>
</protein>
<keyword evidence="2" id="KW-1133">Transmembrane helix</keyword>
<proteinExistence type="predicted"/>
<sequence length="374" mass="39686">MQSLPLVDFGVKWFTDIVGTIIGWFASELADGLNSIASDFFRTPLPSGSGSNVVFGTPSSSDQPWQSIYQSVVAGETMLIALLILALFVQGRHAIRIFNVGGAYEAQQSRRSAWTGAFLIVAWYWIAVLGLYVVDGLTVALLPELGVVTDAVLGILPTAAGNPAITLVMAMLGGLSMVALEAIFFLRELLLYIYLYGMPIGLAIAFGNVPVISQIASRLCKQMIPLAALPLPAAILFRGYELLFVGDAVVVPESDFLQYLVVVSLPMLALLVTWKTFRYASPLTTRVIGTASVAAVTVGGVVGAGYAAGPYAATTAARWGPKAAAGQVLSEHAFSNSDEQDQSGQHLSTDNLAPRTANGGAPAYRRAEDDPSYY</sequence>
<feature type="transmembrane region" description="Helical" evidence="2">
    <location>
        <begin position="192"/>
        <end position="212"/>
    </location>
</feature>
<dbReference type="InterPro" id="IPR045782">
    <property type="entry name" value="TrbL_3"/>
</dbReference>
<feature type="transmembrane region" description="Helical" evidence="2">
    <location>
        <begin position="286"/>
        <end position="308"/>
    </location>
</feature>